<comment type="catalytic activity">
    <reaction evidence="9 10 12">
        <text>L-threonyl-[protein] + FAD = FMN-L-threonyl-[protein] + AMP + H(+)</text>
        <dbReference type="Rhea" id="RHEA:36847"/>
        <dbReference type="Rhea" id="RHEA-COMP:11060"/>
        <dbReference type="Rhea" id="RHEA-COMP:11061"/>
        <dbReference type="ChEBI" id="CHEBI:15378"/>
        <dbReference type="ChEBI" id="CHEBI:30013"/>
        <dbReference type="ChEBI" id="CHEBI:57692"/>
        <dbReference type="ChEBI" id="CHEBI:74257"/>
        <dbReference type="ChEBI" id="CHEBI:456215"/>
        <dbReference type="EC" id="2.7.1.180"/>
    </reaction>
</comment>
<evidence type="ECO:0000256" key="3">
    <source>
        <dbReference type="ARBA" id="ARBA00022630"/>
    </source>
</evidence>
<dbReference type="EC" id="2.7.1.180" evidence="1 10"/>
<dbReference type="EMBL" id="CP003273">
    <property type="protein sequence ID" value="AGK99905.1"/>
    <property type="molecule type" value="Genomic_DNA"/>
</dbReference>
<comment type="subcellular location">
    <subcellularLocation>
        <location evidence="12">Cell inner membrane</location>
        <topology evidence="12">Lipid-anchor</topology>
        <orientation evidence="12">Periplasmic side</orientation>
    </subcellularLocation>
</comment>
<evidence type="ECO:0000256" key="1">
    <source>
        <dbReference type="ARBA" id="ARBA00011955"/>
    </source>
</evidence>
<dbReference type="PROSITE" id="PS51257">
    <property type="entry name" value="PROKAR_LIPOPROTEIN"/>
    <property type="match status" value="1"/>
</dbReference>
<dbReference type="InterPro" id="IPR024932">
    <property type="entry name" value="ApbE"/>
</dbReference>
<dbReference type="Proteomes" id="UP000013520">
    <property type="component" value="Chromosome"/>
</dbReference>
<protein>
    <recommendedName>
        <fullName evidence="2 10">FAD:protein FMN transferase</fullName>
        <ecNumber evidence="1 10">2.7.1.180</ecNumber>
    </recommendedName>
    <alternativeName>
        <fullName evidence="8 10">Flavin transferase</fullName>
    </alternativeName>
</protein>
<dbReference type="AlphaFoldDB" id="R4KJV0"/>
<dbReference type="PANTHER" id="PTHR30040">
    <property type="entry name" value="THIAMINE BIOSYNTHESIS LIPOPROTEIN APBE"/>
    <property type="match status" value="1"/>
</dbReference>
<dbReference type="GO" id="GO:0005886">
    <property type="term" value="C:plasma membrane"/>
    <property type="evidence" value="ECO:0007669"/>
    <property type="project" value="UniProtKB-SubCell"/>
</dbReference>
<feature type="binding site" evidence="11">
    <location>
        <position position="291"/>
    </location>
    <ligand>
        <name>Mg(2+)</name>
        <dbReference type="ChEBI" id="CHEBI:18420"/>
    </ligand>
</feature>
<dbReference type="Pfam" id="PF02424">
    <property type="entry name" value="ApbE"/>
    <property type="match status" value="1"/>
</dbReference>
<organism evidence="13 14">
    <name type="scientific">Desulfoscipio gibsoniae DSM 7213</name>
    <dbReference type="NCBI Taxonomy" id="767817"/>
    <lineage>
        <taxon>Bacteria</taxon>
        <taxon>Bacillati</taxon>
        <taxon>Bacillota</taxon>
        <taxon>Clostridia</taxon>
        <taxon>Eubacteriales</taxon>
        <taxon>Desulfallaceae</taxon>
        <taxon>Desulfoscipio</taxon>
    </lineage>
</organism>
<comment type="cofactor">
    <cofactor evidence="11">
        <name>Mg(2+)</name>
        <dbReference type="ChEBI" id="CHEBI:18420"/>
    </cofactor>
    <cofactor evidence="11">
        <name>Mn(2+)</name>
        <dbReference type="ChEBI" id="CHEBI:29035"/>
    </cofactor>
    <text evidence="11">Magnesium. Can also use manganese.</text>
</comment>
<keyword evidence="12" id="KW-0997">Cell inner membrane</keyword>
<feature type="binding site" evidence="11">
    <location>
        <position position="177"/>
    </location>
    <ligand>
        <name>Mg(2+)</name>
        <dbReference type="ChEBI" id="CHEBI:18420"/>
    </ligand>
</feature>
<dbReference type="RefSeq" id="WP_006522907.1">
    <property type="nucleotide sequence ID" value="NC_021184.1"/>
</dbReference>
<keyword evidence="12" id="KW-0472">Membrane</keyword>
<feature type="chain" id="PRO_5039755878" description="FAD:protein FMN transferase" evidence="12">
    <location>
        <begin position="23"/>
        <end position="348"/>
    </location>
</feature>
<sequence length="348" mass="37697">MVVNRKLAGWATAFIFLAFSCAGCSTTEKQEPYTARDFKLDTEIIITIEDSQAPKICSHILQRITQIEKKMTLFSNDSEIARLNAQAGLKSVEVSTDTHYVLSRAVFISTLTQGAYDPTIGPLVKLWDIGSGLATVPSATGIQKAKALVDYKSLQINNDSGPSVLVTRPGQVVDLGGIAKGYAGDEAKRILLEHGVLRGIINLGGNVMAIGSKKDGSPWRVGIQNPLAPRGTYLGIVYVTDKAVVTSGGYERYFIKDGRRYHHIIDPATGYPADNSLISVTVVTKMGIDADALSTGAYVLGLTEGMKLIDSLDGVEAIFVTNDKKVYISQGLKNNYFQLTDEDFSYDE</sequence>
<comment type="similarity">
    <text evidence="10 12">Belongs to the ApbE family.</text>
</comment>
<keyword evidence="3 10" id="KW-0285">Flavoprotein</keyword>
<keyword evidence="14" id="KW-1185">Reference proteome</keyword>
<comment type="function">
    <text evidence="12">Flavin transferase that catalyzes the transfer of the FMN moiety of FAD and its covalent binding to the hydroxyl group of a threonine residue in a target flavoprotein.</text>
</comment>
<keyword evidence="7 10" id="KW-0460">Magnesium</keyword>
<evidence type="ECO:0000256" key="12">
    <source>
        <dbReference type="RuleBase" id="RU363002"/>
    </source>
</evidence>
<evidence type="ECO:0000256" key="7">
    <source>
        <dbReference type="ARBA" id="ARBA00022842"/>
    </source>
</evidence>
<dbReference type="HOGENOM" id="CLU_044403_1_0_9"/>
<feature type="binding site" evidence="11">
    <location>
        <position position="295"/>
    </location>
    <ligand>
        <name>Mg(2+)</name>
        <dbReference type="ChEBI" id="CHEBI:18420"/>
    </ligand>
</feature>
<dbReference type="eggNOG" id="COG1477">
    <property type="taxonomic scope" value="Bacteria"/>
</dbReference>
<feature type="signal peptide" evidence="12">
    <location>
        <begin position="1"/>
        <end position="22"/>
    </location>
</feature>
<proteinExistence type="inferred from homology"/>
<keyword evidence="12" id="KW-1003">Cell membrane</keyword>
<keyword evidence="5 10" id="KW-0479">Metal-binding</keyword>
<dbReference type="STRING" id="767817.Desgi_0323"/>
<dbReference type="SUPFAM" id="SSF143631">
    <property type="entry name" value="ApbE-like"/>
    <property type="match status" value="1"/>
</dbReference>
<dbReference type="PIRSF" id="PIRSF006268">
    <property type="entry name" value="ApbE"/>
    <property type="match status" value="1"/>
</dbReference>
<dbReference type="PANTHER" id="PTHR30040:SF2">
    <property type="entry name" value="FAD:PROTEIN FMN TRANSFERASE"/>
    <property type="match status" value="1"/>
</dbReference>
<keyword evidence="6 10" id="KW-0274">FAD</keyword>
<evidence type="ECO:0000256" key="8">
    <source>
        <dbReference type="ARBA" id="ARBA00031306"/>
    </source>
</evidence>
<evidence type="ECO:0000256" key="4">
    <source>
        <dbReference type="ARBA" id="ARBA00022679"/>
    </source>
</evidence>
<reference evidence="13 14" key="1">
    <citation type="submission" date="2012-01" db="EMBL/GenBank/DDBJ databases">
        <title>Complete sequence of Desulfotomaculum gibsoniae DSM 7213.</title>
        <authorList>
            <consortium name="US DOE Joint Genome Institute"/>
            <person name="Lucas S."/>
            <person name="Han J."/>
            <person name="Lapidus A."/>
            <person name="Cheng J.-F."/>
            <person name="Goodwin L."/>
            <person name="Pitluck S."/>
            <person name="Peters L."/>
            <person name="Ovchinnikova G."/>
            <person name="Teshima H."/>
            <person name="Detter J.C."/>
            <person name="Han C."/>
            <person name="Tapia R."/>
            <person name="Land M."/>
            <person name="Hauser L."/>
            <person name="Kyrpides N."/>
            <person name="Ivanova N."/>
            <person name="Pagani I."/>
            <person name="Parshina S."/>
            <person name="Plugge C."/>
            <person name="Muyzer G."/>
            <person name="Kuever J."/>
            <person name="Ivanova A."/>
            <person name="Nazina T."/>
            <person name="Klenk H.-P."/>
            <person name="Brambilla E."/>
            <person name="Spring S."/>
            <person name="Stams A.F."/>
            <person name="Woyke T."/>
        </authorList>
    </citation>
    <scope>NUCLEOTIDE SEQUENCE [LARGE SCALE GENOMIC DNA]</scope>
    <source>
        <strain evidence="13 14">DSM 7213</strain>
    </source>
</reference>
<accession>R4KJV0</accession>
<dbReference type="OrthoDB" id="9778595at2"/>
<evidence type="ECO:0000256" key="9">
    <source>
        <dbReference type="ARBA" id="ARBA00048540"/>
    </source>
</evidence>
<evidence type="ECO:0000313" key="13">
    <source>
        <dbReference type="EMBL" id="AGK99905.1"/>
    </source>
</evidence>
<evidence type="ECO:0000313" key="14">
    <source>
        <dbReference type="Proteomes" id="UP000013520"/>
    </source>
</evidence>
<name>R4KJV0_9FIRM</name>
<gene>
    <name evidence="13" type="ORF">Desgi_0323</name>
</gene>
<evidence type="ECO:0000256" key="2">
    <source>
        <dbReference type="ARBA" id="ARBA00016337"/>
    </source>
</evidence>
<keyword evidence="12 13" id="KW-0449">Lipoprotein</keyword>
<keyword evidence="12" id="KW-0732">Signal</keyword>
<dbReference type="InterPro" id="IPR003374">
    <property type="entry name" value="ApbE-like_sf"/>
</dbReference>
<evidence type="ECO:0000256" key="10">
    <source>
        <dbReference type="PIRNR" id="PIRNR006268"/>
    </source>
</evidence>
<dbReference type="GO" id="GO:0046872">
    <property type="term" value="F:metal ion binding"/>
    <property type="evidence" value="ECO:0007669"/>
    <property type="project" value="UniProtKB-UniRule"/>
</dbReference>
<evidence type="ECO:0000256" key="11">
    <source>
        <dbReference type="PIRSR" id="PIRSR006268-2"/>
    </source>
</evidence>
<keyword evidence="4 10" id="KW-0808">Transferase</keyword>
<dbReference type="Gene3D" id="3.10.520.10">
    <property type="entry name" value="ApbE-like domains"/>
    <property type="match status" value="1"/>
</dbReference>
<evidence type="ECO:0000256" key="6">
    <source>
        <dbReference type="ARBA" id="ARBA00022827"/>
    </source>
</evidence>
<dbReference type="GO" id="GO:0016740">
    <property type="term" value="F:transferase activity"/>
    <property type="evidence" value="ECO:0007669"/>
    <property type="project" value="UniProtKB-UniRule"/>
</dbReference>
<evidence type="ECO:0000256" key="5">
    <source>
        <dbReference type="ARBA" id="ARBA00022723"/>
    </source>
</evidence>
<dbReference type="KEGG" id="dgi:Desgi_0323"/>